<dbReference type="Proteomes" id="UP000037848">
    <property type="component" value="Unassembled WGS sequence"/>
</dbReference>
<evidence type="ECO:0000313" key="5">
    <source>
        <dbReference type="Proteomes" id="UP000037848"/>
    </source>
</evidence>
<dbReference type="GO" id="GO:0003677">
    <property type="term" value="F:DNA binding"/>
    <property type="evidence" value="ECO:0007669"/>
    <property type="project" value="UniProtKB-UniRule"/>
</dbReference>
<dbReference type="PROSITE" id="PS50977">
    <property type="entry name" value="HTH_TETR_2"/>
    <property type="match status" value="1"/>
</dbReference>
<dbReference type="PANTHER" id="PTHR43479">
    <property type="entry name" value="ACREF/ENVCD OPERON REPRESSOR-RELATED"/>
    <property type="match status" value="1"/>
</dbReference>
<sequence>MDVRISRSKQLIIQAGLKLFLQNADATLVDIAKHANVGRATVYRHFESKEILQKAIAFYCLERFDSVNKDVDRQAKDHLDALRLILKNTMPLFAEFSFLSKMEQVLIDDADFQARSKQQNDEMRELISLVIKHKKISDNFSVSWVFHLFEGLLWVGYQAIHSGEHSPESASNLAYATFLNGVGASS</sequence>
<dbReference type="STRING" id="187330.AMS58_10905"/>
<keyword evidence="1 2" id="KW-0238">DNA-binding</keyword>
<evidence type="ECO:0000256" key="2">
    <source>
        <dbReference type="PROSITE-ProRule" id="PRU00335"/>
    </source>
</evidence>
<dbReference type="EMBL" id="LHPH01000004">
    <property type="protein sequence ID" value="KPH64652.1"/>
    <property type="molecule type" value="Genomic_DNA"/>
</dbReference>
<dbReference type="InterPro" id="IPR009057">
    <property type="entry name" value="Homeodomain-like_sf"/>
</dbReference>
<gene>
    <name evidence="4" type="ORF">ADS77_05105</name>
</gene>
<evidence type="ECO:0000256" key="1">
    <source>
        <dbReference type="ARBA" id="ARBA00023125"/>
    </source>
</evidence>
<protein>
    <recommendedName>
        <fullName evidence="3">HTH tetR-type domain-containing protein</fullName>
    </recommendedName>
</protein>
<dbReference type="RefSeq" id="WP_064435694.1">
    <property type="nucleotide sequence ID" value="NZ_LHPH01000004.1"/>
</dbReference>
<dbReference type="InterPro" id="IPR001647">
    <property type="entry name" value="HTH_TetR"/>
</dbReference>
<accession>A0A0N1EZJ7</accession>
<name>A0A0N1EZJ7_9GAMM</name>
<dbReference type="Pfam" id="PF00440">
    <property type="entry name" value="TetR_N"/>
    <property type="match status" value="1"/>
</dbReference>
<evidence type="ECO:0000313" key="4">
    <source>
        <dbReference type="EMBL" id="KPH64652.1"/>
    </source>
</evidence>
<reference evidence="4 5" key="1">
    <citation type="submission" date="2015-08" db="EMBL/GenBank/DDBJ databases">
        <title>Draft Genome Sequence of Pseudoalteromonas porphyrae UCD-SED14.</title>
        <authorList>
            <person name="Coil D.A."/>
            <person name="Jospin G."/>
            <person name="Lee R.D."/>
            <person name="Eisen J.A."/>
        </authorList>
    </citation>
    <scope>NUCLEOTIDE SEQUENCE [LARGE SCALE GENOMIC DNA]</scope>
    <source>
        <strain evidence="4 5">UCD-SED14</strain>
    </source>
</reference>
<dbReference type="PANTHER" id="PTHR43479:SF11">
    <property type="entry name" value="ACREF_ENVCD OPERON REPRESSOR-RELATED"/>
    <property type="match status" value="1"/>
</dbReference>
<proteinExistence type="predicted"/>
<dbReference type="SUPFAM" id="SSF46689">
    <property type="entry name" value="Homeodomain-like"/>
    <property type="match status" value="1"/>
</dbReference>
<comment type="caution">
    <text evidence="4">The sequence shown here is derived from an EMBL/GenBank/DDBJ whole genome shotgun (WGS) entry which is preliminary data.</text>
</comment>
<organism evidence="4 5">
    <name type="scientific">Pseudoalteromonas porphyrae</name>
    <dbReference type="NCBI Taxonomy" id="187330"/>
    <lineage>
        <taxon>Bacteria</taxon>
        <taxon>Pseudomonadati</taxon>
        <taxon>Pseudomonadota</taxon>
        <taxon>Gammaproteobacteria</taxon>
        <taxon>Alteromonadales</taxon>
        <taxon>Pseudoalteromonadaceae</taxon>
        <taxon>Pseudoalteromonas</taxon>
    </lineage>
</organism>
<keyword evidence="5" id="KW-1185">Reference proteome</keyword>
<dbReference type="OrthoDB" id="63332at2"/>
<dbReference type="AlphaFoldDB" id="A0A0N1EZJ7"/>
<feature type="domain" description="HTH tetR-type" evidence="3">
    <location>
        <begin position="6"/>
        <end position="64"/>
    </location>
</feature>
<evidence type="ECO:0000259" key="3">
    <source>
        <dbReference type="PROSITE" id="PS50977"/>
    </source>
</evidence>
<dbReference type="PATRIC" id="fig|187330.3.peg.2783"/>
<feature type="DNA-binding region" description="H-T-H motif" evidence="2">
    <location>
        <begin position="27"/>
        <end position="46"/>
    </location>
</feature>
<dbReference type="Gene3D" id="1.10.357.10">
    <property type="entry name" value="Tetracycline Repressor, domain 2"/>
    <property type="match status" value="1"/>
</dbReference>
<dbReference type="InterPro" id="IPR050624">
    <property type="entry name" value="HTH-type_Tx_Regulator"/>
</dbReference>